<keyword evidence="3" id="KW-1185">Reference proteome</keyword>
<reference evidence="2" key="1">
    <citation type="submission" date="2022-03" db="EMBL/GenBank/DDBJ databases">
        <title>Description of Abyssus ytuae gen. nov., sp. nov., a novel member of the family Flavobacteriaceae isolated from the sediment of Mariana Trench.</title>
        <authorList>
            <person name="Zhang J."/>
            <person name="Xu X."/>
        </authorList>
    </citation>
    <scope>NUCLEOTIDE SEQUENCE</scope>
    <source>
        <strain evidence="2">MT3330</strain>
    </source>
</reference>
<dbReference type="AlphaFoldDB" id="A0A9E7D0P7"/>
<evidence type="ECO:0000313" key="2">
    <source>
        <dbReference type="EMBL" id="UOB18610.1"/>
    </source>
</evidence>
<dbReference type="Proteomes" id="UP000831290">
    <property type="component" value="Chromosome"/>
</dbReference>
<organism evidence="2 3">
    <name type="scientific">Abyssalbus ytuae</name>
    <dbReference type="NCBI Taxonomy" id="2926907"/>
    <lineage>
        <taxon>Bacteria</taxon>
        <taxon>Pseudomonadati</taxon>
        <taxon>Bacteroidota</taxon>
        <taxon>Flavobacteriia</taxon>
        <taxon>Flavobacteriales</taxon>
        <taxon>Flavobacteriaceae</taxon>
        <taxon>Abyssalbus</taxon>
    </lineage>
</organism>
<name>A0A9E7D0P7_9FLAO</name>
<dbReference type="RefSeq" id="WP_255845190.1">
    <property type="nucleotide sequence ID" value="NZ_CP094358.1"/>
</dbReference>
<evidence type="ECO:0000313" key="3">
    <source>
        <dbReference type="Proteomes" id="UP000831290"/>
    </source>
</evidence>
<dbReference type="KEGG" id="fbm:MQE35_04800"/>
<proteinExistence type="predicted"/>
<keyword evidence="1" id="KW-0175">Coiled coil</keyword>
<evidence type="ECO:0000256" key="1">
    <source>
        <dbReference type="SAM" id="Coils"/>
    </source>
</evidence>
<sequence length="553" mass="65629">MKNQNNGGVVFLTKEAQRKHFQVKDIQGKIIGHPVIDKSQIREMMNNYRNYEQQFNNQLQALNIKVDEYNNNIVDFVQENNLAAEYVSDNEMFRYTYNHLSTKEYNQLVERANQTNKRFTIEKRSYKPLKQPHRDTFHAIIWKYGGDILRRNTKLTENGLSLSRQLEPVSIASNDFSLKDETGQQRINYSTKTIRNHVYRLREAGILFNYSFHGTKKAVNYHIHPDIFVIYDYKKRKSLTSENQLFIISIRKNFPDYNGNTSTRYSKEKIKEPVNNVNNALDKGDTPKNLAHHINSFLTKDFLQVHNSGNKDLKNTGAEKINIKTEFLRQLVEDENDLTRNLLQKEYSDYTENNHLSLFEAESVSGSMTKEEFRELLLQEFIKLFSIAWKNEKIYCWDDTWQLLKDEFLLNPNNSIPSKTTLFYQYKNLRLRMRYVLGYLKRTDFKLQPPVTYFDPTRKTKREGGFEFTVNHLKKLQANESQRHQRKLKRAYSAKKRNRKLNDQEKLYKAVNRLIKNDINYNQLIDYVEKNIPGMLGMVPVYIQNQYATKKYA</sequence>
<gene>
    <name evidence="2" type="ORF">MQE35_04800</name>
</gene>
<dbReference type="EMBL" id="CP094358">
    <property type="protein sequence ID" value="UOB18610.1"/>
    <property type="molecule type" value="Genomic_DNA"/>
</dbReference>
<protein>
    <submittedName>
        <fullName evidence="2">Uncharacterized protein</fullName>
    </submittedName>
</protein>
<accession>A0A9E7D0P7</accession>
<feature type="coiled-coil region" evidence="1">
    <location>
        <begin position="41"/>
        <end position="79"/>
    </location>
</feature>